<organism evidence="2 3">
    <name type="scientific">Acetobacter pomorum</name>
    <dbReference type="NCBI Taxonomy" id="65959"/>
    <lineage>
        <taxon>Bacteria</taxon>
        <taxon>Pseudomonadati</taxon>
        <taxon>Pseudomonadota</taxon>
        <taxon>Alphaproteobacteria</taxon>
        <taxon>Acetobacterales</taxon>
        <taxon>Acetobacteraceae</taxon>
        <taxon>Acetobacter</taxon>
    </lineage>
</organism>
<dbReference type="AlphaFoldDB" id="A0A2G4RGD5"/>
<evidence type="ECO:0008006" key="4">
    <source>
        <dbReference type="Google" id="ProtNLM"/>
    </source>
</evidence>
<dbReference type="PANTHER" id="PTHR34219">
    <property type="entry name" value="IRON-REGULATED INNER MEMBRANE PROTEIN-RELATED"/>
    <property type="match status" value="1"/>
</dbReference>
<comment type="caution">
    <text evidence="2">The sequence shown here is derived from an EMBL/GenBank/DDBJ whole genome shotgun (WGS) entry which is preliminary data.</text>
</comment>
<evidence type="ECO:0000256" key="1">
    <source>
        <dbReference type="SAM" id="Phobius"/>
    </source>
</evidence>
<reference evidence="2 3" key="1">
    <citation type="submission" date="2017-10" db="EMBL/GenBank/DDBJ databases">
        <title>Genomic analysis of the genus Acetobacter.</title>
        <authorList>
            <person name="Kim K.H."/>
            <person name="Chun B.H."/>
            <person name="Son A.R."/>
            <person name="Jeon C.O."/>
        </authorList>
    </citation>
    <scope>NUCLEOTIDE SEQUENCE [LARGE SCALE GENOMIC DNA]</scope>
    <source>
        <strain evidence="2 3">LHT 2458</strain>
    </source>
</reference>
<keyword evidence="3" id="KW-1185">Reference proteome</keyword>
<evidence type="ECO:0000313" key="2">
    <source>
        <dbReference type="EMBL" id="PHY94755.1"/>
    </source>
</evidence>
<dbReference type="RefSeq" id="WP_099540721.1">
    <property type="nucleotide sequence ID" value="NZ_PEBQ01000067.1"/>
</dbReference>
<proteinExistence type="predicted"/>
<sequence length="474" mass="52397">MKIRSDIVQMYRDIHSWVGILAGLFLFVAFYAGSISIFESSLQNWLTTPPDLPAPVAMKQVPELMHKAFTAYPEAQREYKIVLSPTHSLPARLIWPVKAGQRHAGPTEMVAAALAPDGHLITVKYKPSEVAHFIDKLHENVGLPVFMPFSRWFMGIVTLLYAIALVSGVIIFLPLLAKNLFALRLVQGTWKKWLDIHNLLGVFSLPFHIVIALSSVLFAYYGVIYDVQSAMFSAPEPIPHHIAAHRMAQSIAPLAPVEIVEALAKQAPGFVPDVLDYATAEKNELTLRIIGHDERYMMRGPAGGLAELDPWSGKILSADYMPGLQSRSFGILTTFVALHFGSFGGITVKIGYVILGFAGAFLFYSGNRLWLISRYRKEQKNGATEPGMGTKLLTRLTYGSIFGCISGISVIIGIGLLSSYSGSFLTVSLLYYGVFCACLCVSFLVPDRLRIRILGTWSFIATVLVLFVVLYKYL</sequence>
<gene>
    <name evidence="2" type="ORF">CSR02_04495</name>
</gene>
<keyword evidence="1" id="KW-0812">Transmembrane</keyword>
<dbReference type="PANTHER" id="PTHR34219:SF9">
    <property type="entry name" value="IRON-REGULATED INNER MEMBRANE PROTEIN"/>
    <property type="match status" value="1"/>
</dbReference>
<feature type="transmembrane region" description="Helical" evidence="1">
    <location>
        <begin position="152"/>
        <end position="176"/>
    </location>
</feature>
<dbReference type="OrthoDB" id="6307929at2"/>
<protein>
    <recommendedName>
        <fullName evidence="4">PepSY domain-containing protein</fullName>
    </recommendedName>
</protein>
<dbReference type="Proteomes" id="UP000228751">
    <property type="component" value="Unassembled WGS sequence"/>
</dbReference>
<feature type="transmembrane region" description="Helical" evidence="1">
    <location>
        <begin position="14"/>
        <end position="33"/>
    </location>
</feature>
<dbReference type="EMBL" id="PEBQ01000067">
    <property type="protein sequence ID" value="PHY94755.1"/>
    <property type="molecule type" value="Genomic_DNA"/>
</dbReference>
<feature type="transmembrane region" description="Helical" evidence="1">
    <location>
        <begin position="352"/>
        <end position="371"/>
    </location>
</feature>
<evidence type="ECO:0000313" key="3">
    <source>
        <dbReference type="Proteomes" id="UP000228751"/>
    </source>
</evidence>
<feature type="transmembrane region" description="Helical" evidence="1">
    <location>
        <begin position="453"/>
        <end position="473"/>
    </location>
</feature>
<feature type="transmembrane region" description="Helical" evidence="1">
    <location>
        <begin position="429"/>
        <end position="446"/>
    </location>
</feature>
<name>A0A2G4RGD5_9PROT</name>
<feature type="transmembrane region" description="Helical" evidence="1">
    <location>
        <begin position="392"/>
        <end position="417"/>
    </location>
</feature>
<feature type="transmembrane region" description="Helical" evidence="1">
    <location>
        <begin position="196"/>
        <end position="223"/>
    </location>
</feature>
<keyword evidence="1" id="KW-1133">Transmembrane helix</keyword>
<dbReference type="Pfam" id="PF03929">
    <property type="entry name" value="PepSY_TM"/>
    <property type="match status" value="1"/>
</dbReference>
<accession>A0A2G4RGD5</accession>
<feature type="transmembrane region" description="Helical" evidence="1">
    <location>
        <begin position="329"/>
        <end position="346"/>
    </location>
</feature>
<dbReference type="InterPro" id="IPR005625">
    <property type="entry name" value="PepSY-ass_TM"/>
</dbReference>
<keyword evidence="1" id="KW-0472">Membrane</keyword>